<evidence type="ECO:0000313" key="2">
    <source>
        <dbReference type="Proteomes" id="UP000019241"/>
    </source>
</evidence>
<accession>W7D6M1</accession>
<dbReference type="AlphaFoldDB" id="W7D6M1"/>
<name>W7D6M1_9LIST</name>
<sequence>MTTLEKEHTSVAQRLQQEKWLLIELIYAYCWFEKGLLLAKSDLAEYSLDQLEFIVQAIESRESELIERGVSV</sequence>
<gene>
    <name evidence="1" type="ORF">MCOL2_19671</name>
</gene>
<dbReference type="PATRIC" id="fig|1265822.4.peg.4020"/>
<proteinExistence type="predicted"/>
<protein>
    <submittedName>
        <fullName evidence="1">Uncharacterized protein</fullName>
    </submittedName>
</protein>
<evidence type="ECO:0000313" key="1">
    <source>
        <dbReference type="EMBL" id="EUJ44680.1"/>
    </source>
</evidence>
<dbReference type="EMBL" id="AODM01000082">
    <property type="protein sequence ID" value="EUJ44680.1"/>
    <property type="molecule type" value="Genomic_DNA"/>
</dbReference>
<dbReference type="Proteomes" id="UP000019241">
    <property type="component" value="Unassembled WGS sequence"/>
</dbReference>
<comment type="caution">
    <text evidence="1">The sequence shown here is derived from an EMBL/GenBank/DDBJ whole genome shotgun (WGS) entry which is preliminary data.</text>
</comment>
<reference evidence="1 2" key="1">
    <citation type="submission" date="2012-12" db="EMBL/GenBank/DDBJ databases">
        <title>Novel taxa of Listeriaceae from agricultural environments in the United States.</title>
        <authorList>
            <person name="den Bakker H.C."/>
            <person name="Allred A."/>
            <person name="Warchocki S."/>
            <person name="Wright E.M."/>
            <person name="Burrell A."/>
            <person name="Nightingale K.K."/>
            <person name="Kephart D."/>
            <person name="Wiedmann M."/>
        </authorList>
    </citation>
    <scope>NUCLEOTIDE SEQUENCE [LARGE SCALE GENOMIC DNA]</scope>
    <source>
        <strain evidence="1 2">FSL S10-1203</strain>
    </source>
</reference>
<organism evidence="1 2">
    <name type="scientific">Listeria fleischmannii FSL S10-1203</name>
    <dbReference type="NCBI Taxonomy" id="1265822"/>
    <lineage>
        <taxon>Bacteria</taxon>
        <taxon>Bacillati</taxon>
        <taxon>Bacillota</taxon>
        <taxon>Bacilli</taxon>
        <taxon>Bacillales</taxon>
        <taxon>Listeriaceae</taxon>
        <taxon>Listeria</taxon>
    </lineage>
</organism>
<dbReference type="RefSeq" id="WP_036065319.1">
    <property type="nucleotide sequence ID" value="NZ_AODM01000082.1"/>
</dbReference>